<dbReference type="SUPFAM" id="SSF47336">
    <property type="entry name" value="ACP-like"/>
    <property type="match status" value="1"/>
</dbReference>
<dbReference type="CDD" id="cd19542">
    <property type="entry name" value="CT_NRPS-like"/>
    <property type="match status" value="1"/>
</dbReference>
<dbReference type="Gene3D" id="3.30.559.10">
    <property type="entry name" value="Chloramphenicol acetyltransferase-like domain"/>
    <property type="match status" value="1"/>
</dbReference>
<dbReference type="PANTHER" id="PTHR45527">
    <property type="entry name" value="NONRIBOSOMAL PEPTIDE SYNTHETASE"/>
    <property type="match status" value="1"/>
</dbReference>
<dbReference type="InterPro" id="IPR023213">
    <property type="entry name" value="CAT-like_dom_sf"/>
</dbReference>
<evidence type="ECO:0000256" key="4">
    <source>
        <dbReference type="SAM" id="MobiDB-lite"/>
    </source>
</evidence>
<dbReference type="InterPro" id="IPR029058">
    <property type="entry name" value="AB_hydrolase_fold"/>
</dbReference>
<dbReference type="SUPFAM" id="SSF56801">
    <property type="entry name" value="Acetyl-CoA synthetase-like"/>
    <property type="match status" value="10"/>
</dbReference>
<dbReference type="Pfam" id="PF00668">
    <property type="entry name" value="Condensation"/>
    <property type="match status" value="2"/>
</dbReference>
<dbReference type="InterPro" id="IPR005645">
    <property type="entry name" value="FSH-like_dom"/>
</dbReference>
<dbReference type="InterPro" id="IPR000873">
    <property type="entry name" value="AMP-dep_synth/lig_dom"/>
</dbReference>
<reference evidence="6 7" key="1">
    <citation type="submission" date="2023-09" db="EMBL/GenBank/DDBJ databases">
        <title>Pangenome analysis of Batrachochytrium dendrobatidis and related Chytrids.</title>
        <authorList>
            <person name="Yacoub M.N."/>
            <person name="Stajich J.E."/>
            <person name="James T.Y."/>
        </authorList>
    </citation>
    <scope>NUCLEOTIDE SEQUENCE [LARGE SCALE GENOMIC DNA]</scope>
    <source>
        <strain evidence="6 7">JEL0888</strain>
    </source>
</reference>
<keyword evidence="2" id="KW-0597">Phosphoprotein</keyword>
<dbReference type="SUPFAM" id="SSF53474">
    <property type="entry name" value="alpha/beta-Hydrolases"/>
    <property type="match status" value="1"/>
</dbReference>
<feature type="domain" description="Carrier" evidence="5">
    <location>
        <begin position="3225"/>
        <end position="3301"/>
    </location>
</feature>
<keyword evidence="3" id="KW-0436">Ligase</keyword>
<evidence type="ECO:0000313" key="6">
    <source>
        <dbReference type="EMBL" id="KAL2919381.1"/>
    </source>
</evidence>
<dbReference type="PROSITE" id="PS50075">
    <property type="entry name" value="CARRIER"/>
    <property type="match status" value="1"/>
</dbReference>
<dbReference type="Gene3D" id="3.40.50.12780">
    <property type="entry name" value="N-terminal domain of ligase-like"/>
    <property type="match status" value="10"/>
</dbReference>
<dbReference type="Gene3D" id="3.30.300.30">
    <property type="match status" value="1"/>
</dbReference>
<dbReference type="PANTHER" id="PTHR45527:SF1">
    <property type="entry name" value="FATTY ACID SYNTHASE"/>
    <property type="match status" value="1"/>
</dbReference>
<dbReference type="Pfam" id="PF03959">
    <property type="entry name" value="FSH1"/>
    <property type="match status" value="1"/>
</dbReference>
<dbReference type="Gene3D" id="1.10.1200.10">
    <property type="entry name" value="ACP-like"/>
    <property type="match status" value="1"/>
</dbReference>
<keyword evidence="1" id="KW-0596">Phosphopantetheine</keyword>
<dbReference type="Proteomes" id="UP001527925">
    <property type="component" value="Unassembled WGS sequence"/>
</dbReference>
<keyword evidence="7" id="KW-1185">Reference proteome</keyword>
<accession>A0ABR4NIU3</accession>
<sequence length="4275" mass="451911">MPVPARPELSAAVGSDPARLRAVAALAWAATLRKYLASDDIVFGVGDKAGFDDDESHVLPLRVCLSDEMPATDALAIVAAGLDAIAAPPQGLAALDDIAAWSGLSELNTVLTFGPISGPVDRSRYGATLAVNISIEDGELAITAVHDSSIDDTLTLLVIHEFDTALCRIAAALTAEPAQLAPAPLSLAPPAPAEPHTLAVADLSALSSEHAAQVAQFGNGERVPLPYDIVHHGFQIRAKKHPEWRAVEHGPHSLTYGQLDARASLLASQLAVLGICVGSSVALIMGPSLELPVAMLAVLKTGAAIVPLDASMPIADMQFIIQDAAVSIVLSTENLRACLARLALDAIPVVWVDAHNIRIDEDLVIPKNEYKAHGDEPFIIVYDVDPDSGALLGVPVLHVGATNVIWNMTPAMGVFEHSRLLVNLPVCSDVSSWGIWGALTHGAVVVLPGSSGSDFVRCAAKADVLLTSPSELAILGDPERVPNLRHVTLVGEPCPIALKNSWAARASFSCAWGPTETSIISHLALLSPDDSVVAGRPVSNIRAFILDSQLRQLPIGVIGELYIGGIAVSSGYINAPAAAAERFLPDALVPGGRMFRTGDLARLLPSGDFEIVGSARASVSSYVLKSFGSLRTKSSFSRKPQVSVAVTNGVAKQIQSTTTVSTTGTATTRTTITTTTTTTTTKKSGAQTTTETTTTTSKSAAQSPLKIRTDMTRVFDKAEISATRAAAAQIVIPGLGLSYEKLDDRSGALAAQLLLHGVRKNVRVAVVMHRSVETHIALLAVFKLGAAAVPIDASLPAELIQAIVIDAGVSIVLSTEAERSVISSLTLTTVPVVWVDSEQLARSKAIFTASESTGPAGTDSFRVALEAVAHQIDAVWPESTDFDAANSSDDVEFIASREIKTSAADKQTEPAASIEQAADEQVAKEIVIDEQLEATFEQIMSLADLDVRSNALAAQLDAHGVGKGVRVAVVMGRRVEAFISLMALFKRGAAAVPVDALLGPDLVQAIVADAGVSVVLSTKLDRAVISSLSLSTVPVVWIDSELLAESKAVLKPVTNVGAAGTTSFRVAYEAVVHQIMFAWSSSLSGAQDYEALFGAAIAKDTVAETPKPSESTFTFPASAQDKLLDTRSGALAVQLAIHGVRKSVRVAVVMRRSVETHIALLAVFKLGAAAVPIDASLPAELIQAIVVDAGVSIVLSTEAERDVISSLTLTTVPVVWVDSEQLARSTAVFTASESTGPAGTDSFRVALEAVAHQIDAVWPESAAAEAIDVVADPNINTDANGGVARKRWTKKQLDSNSRALAAQLAIHGVRKGVRVAVVMRRSVETHMALLAVFKLGAAAVPIDASLPAELIQAIVVDAGVSIVLSTEAERDVISSLTLTTVPIVWVDSEQLARSTAVFAASTSSFKVAFEAVTHQIDAVWPESATADIIDVTDDVEQAADEQVAKEIVIDEQLEATFEQIMSLADLDVRSNALAAQLDALGVGKGVRVAVVMGRRVEAFISLMALFKRGAAAVPVDALLGPDLVQAIVADAGVSVVLSTKLDRAVISSLSLSTVPVVWIDSELLAESKAVLKPVTNVGAAGTTSFRVAFAAICDQINSVWTPSSTPAEPSSIFAKLIASMEENPAADINRVIKALENMGGDGAPRVVGTAAVDIATEEADELSATVDFGSQRTTFRVVSTASDAVAVDNLTQKQLDDRSGALAAQLAIHGVRKSVRVAVVMRRSVETHIALLAVFKLGAAAVPIDASLPAELIQAIVVDAGVSIVLSTEAERDVISSLTLTTAPIVWVDSEQLARSTAVFAASTSSFKVAFEAVTHQIDAVWPESATADIVDAIEAADDIEVAGSREIETTNQVEQVTIDEVFDGMFDSTLSYSDLDSRSGALAVQLAIHGVRKSVRVAVVMRRCVETHIALLAVFKLGAAAVPIDSSVPVDQIQAIVVDAGVSIVLSTEAERDVISSLSLTTVPVVWVDSEQLARSTAVFKPVSRVGPAGTDSFRAALNSVSNQADAVWAFSSSAVASFVTTAISKVANLVAALDITGPSSPERVLEDVIASIEHDDAPGFAAVQRIVARDVKEAAAAFGSLSEAETLPPVQALEKLESIKTTATRKISSAIATIVQNQSTHGVKTVETLKSIQTRIEQEIREAVEMITTNVIAHAATRIHGTQPEVSEDTGATSLRTIHGSASVLEDIVAEFEENEISDIIDGITSGERTPKDKDDGAESFATLRSREPTLVMPSGSTDAAAKMSSVTEDIIAAFESKAEAVQSVRPLVAAIGAEAVDEIFEVWARQMRLFYGGFVALPPTPVQRAMVEATIADSSAYVAQIVLRVAPKVDEEKLHAAFVKLVQHHDILRAAFVRTEAAGIVQVIRHEPHDVVLFRTPLALDDFLDRDKARGFMLGDKNWIRLSLVSGAAPGEDHHVVLTLHHALYDGLSLPVITGDLVNAYQDLPLASRPSFRAVIDHIGSQNADAVEAFWREHLAGIAPATPLALGHAVMSDDEDLPVVVSCSLDMEDINTAAERAGVTPEVLLKTAWALALRKYTRSNDVVFGQVVSGRSIAVPDAMSIVGPVHNIIPVRFQFDDSVPVGGFIKAAQVQHDVTQPYAHTGLDEIKAWCGLPPTAKVFNTLFMFEQAFTPEGDEQDVSELLQENSTTNLSPTQLSSSIEIVLFEGPTELQISLAYNKTDMTRTQALLALYEFDMAIVELSQDTTLDSNIEQFWSLTPEHMAQIEQYGLGERVDVASELVHVAFERRAAETPEAVAVEHGSRRLTFGELDSRACALAAQLDLLGAAKGSRVAVVMQAGVELVVSLVAVLKTGATAVPLDSRFPAQWLQFALADVGVAAVLSAAAERERISQLSLGTLPVLWVDADLLGESDAVFVAGSRHAATGRDAFAILYSSGSSGQPAGVALSHVGGANIVANSAAKLGLAPGVRTSHVQPIESGAGQWEIWCSLGSGATLVVGDGNAAQVARSVNVLFATAETLERIGSPLDFGNLRVVNVFGEGISARAKDQWASCLTLNGVHVPSEMPLITHIAQLTAAATGNIGRPVANTSSFVLDAAMQPVPIGVVGDIFVGGVGVVPGFINHEKLNSERFFPDPTMFDGYVFKTGDQGRLLPTGAFELLALREDKIDLKDMSIEVEDIAAALLTYPGVKSAVVVFNNSIQQLAGFVDAADASVDSIRSYVAGILPAYMVPAVIVGLESLPTDATGKPDLEVLAALDLTTKSADAFALAARRMAEIWAGVFGIPAESIQRDTNFFELGGNLLSAIPIADQCERESMDIRAADLFLHPVFAAIVAKAAGISHAAPRITVSAFAASDAATSSTAASAIAVTAEAFWSKHLAGITAAKPLSLGHAVMTNDESVPVVVDATIGMDVVAEAAKRAGVTAETLLRTAWALALRKYTRSNDIVFGEVVQGHQIRMPDPSLEFDPLLHTFACRVQLEDSATVAETLKRVQVEHNQVMAHAYASLVDVRRWSGLVDDDKLFTTLLMITAKDTDADADDWSFASEQSVRALFDTLESSFGLLLTHSDKELKFALMFNNADMTRTQALLALYEFDMAIVELSQDTTLDSNIEQFWSLTPEHMAQIEQYGLGERVDVASELVHVAFERRAAETPEAVAVEHGSRRLTFGELDSRACALAAQLDLLGAAKGSRVAVVMQAGVELVVSLVAVLKTGATAVPLDSRFPAQWLQFALADVGVAAVLSAAAERERISQLSLGTLPVLWVDADLLGESDAVFVAGSRHAATGRDAFAILYSSGSSGQPAGVALSHVGGANIVANSAAKLGLAPGVRTSHVQPIESGAGQWEIWCSLGSGATLVVGDGNAAQVARSVNVLFATAETLERIGSPLDFGNLRVVNVFGEGISARAKDQWASCLTLNGVHVPSEMPLITHIAQLTAAATGNIGRPVANTSSFVLDAAMQPVPIGVVGDIFVGGVGVVPGFVNHEKLNSERFFPDPTMFDGYVFKTGDQGRLLPTGVFEVKGMYKPAAERSHLSNKRRSMMSFRISANSGPTYGSFDSAFEAARRVLAIVHEQPVIKIVCFHGQGSNTSHMEHQLSAIKSALGERVEFVFIQAFKQIDWSPQGRRYGDMPWFEWFSSRDVVASNVDVAVSFAKDMLDVHGRVDAILGFSQGAMLVELLDRLSLQGKIKRTWKFSVLMSGLPLSLSTLPARLAEPMPAPMPFPSIHAYGKDEPEEVRTALSSRYQAFARAEFVHDAGHDIPRDVEFGRAVGEAIAAFAASETVTGRFRAAATESASASQPSAAHQSLVQNLFNCYTLQ</sequence>
<dbReference type="EMBL" id="JADGIZ020000003">
    <property type="protein sequence ID" value="KAL2919381.1"/>
    <property type="molecule type" value="Genomic_DNA"/>
</dbReference>
<dbReference type="Gene3D" id="3.30.559.30">
    <property type="entry name" value="Nonribosomal peptide synthetase, condensation domain"/>
    <property type="match status" value="3"/>
</dbReference>
<dbReference type="InterPro" id="IPR042099">
    <property type="entry name" value="ANL_N_sf"/>
</dbReference>
<protein>
    <recommendedName>
        <fullName evidence="5">Carrier domain-containing protein</fullName>
    </recommendedName>
</protein>
<name>A0ABR4NIU3_9FUNG</name>
<dbReference type="SUPFAM" id="SSF52777">
    <property type="entry name" value="CoA-dependent acyltransferases"/>
    <property type="match status" value="4"/>
</dbReference>
<evidence type="ECO:0000256" key="2">
    <source>
        <dbReference type="ARBA" id="ARBA00022553"/>
    </source>
</evidence>
<comment type="caution">
    <text evidence="6">The sequence shown here is derived from an EMBL/GenBank/DDBJ whole genome shotgun (WGS) entry which is preliminary data.</text>
</comment>
<dbReference type="Pfam" id="PF00501">
    <property type="entry name" value="AMP-binding"/>
    <property type="match status" value="10"/>
</dbReference>
<evidence type="ECO:0000313" key="7">
    <source>
        <dbReference type="Proteomes" id="UP001527925"/>
    </source>
</evidence>
<proteinExistence type="predicted"/>
<gene>
    <name evidence="6" type="ORF">HK105_201025</name>
</gene>
<dbReference type="Pfam" id="PF00550">
    <property type="entry name" value="PP-binding"/>
    <property type="match status" value="1"/>
</dbReference>
<evidence type="ECO:0000256" key="1">
    <source>
        <dbReference type="ARBA" id="ARBA00022450"/>
    </source>
</evidence>
<dbReference type="InterPro" id="IPR045851">
    <property type="entry name" value="AMP-bd_C_sf"/>
</dbReference>
<evidence type="ECO:0000256" key="3">
    <source>
        <dbReference type="ARBA" id="ARBA00022598"/>
    </source>
</evidence>
<dbReference type="InterPro" id="IPR001242">
    <property type="entry name" value="Condensation_dom"/>
</dbReference>
<organism evidence="6 7">
    <name type="scientific">Polyrhizophydium stewartii</name>
    <dbReference type="NCBI Taxonomy" id="2732419"/>
    <lineage>
        <taxon>Eukaryota</taxon>
        <taxon>Fungi</taxon>
        <taxon>Fungi incertae sedis</taxon>
        <taxon>Chytridiomycota</taxon>
        <taxon>Chytridiomycota incertae sedis</taxon>
        <taxon>Chytridiomycetes</taxon>
        <taxon>Rhizophydiales</taxon>
        <taxon>Rhizophydiales incertae sedis</taxon>
        <taxon>Polyrhizophydium</taxon>
    </lineage>
</organism>
<evidence type="ECO:0000259" key="5">
    <source>
        <dbReference type="PROSITE" id="PS50075"/>
    </source>
</evidence>
<dbReference type="InterPro" id="IPR009081">
    <property type="entry name" value="PP-bd_ACP"/>
</dbReference>
<dbReference type="Gene3D" id="3.40.50.1820">
    <property type="entry name" value="alpha/beta hydrolase"/>
    <property type="match status" value="1"/>
</dbReference>
<dbReference type="InterPro" id="IPR036736">
    <property type="entry name" value="ACP-like_sf"/>
</dbReference>
<feature type="region of interest" description="Disordered" evidence="4">
    <location>
        <begin position="676"/>
        <end position="701"/>
    </location>
</feature>